<keyword evidence="8" id="KW-1185">Reference proteome</keyword>
<evidence type="ECO:0000256" key="5">
    <source>
        <dbReference type="SAM" id="MobiDB-lite"/>
    </source>
</evidence>
<gene>
    <name evidence="7" type="ORF">GGR17_001812</name>
</gene>
<evidence type="ECO:0000313" key="8">
    <source>
        <dbReference type="Proteomes" id="UP000585681"/>
    </source>
</evidence>
<dbReference type="InterPro" id="IPR002126">
    <property type="entry name" value="Cadherin-like_dom"/>
</dbReference>
<dbReference type="GO" id="GO:0016787">
    <property type="term" value="F:hydrolase activity"/>
    <property type="evidence" value="ECO:0007669"/>
    <property type="project" value="UniProtKB-KW"/>
</dbReference>
<dbReference type="InterPro" id="IPR000413">
    <property type="entry name" value="Integrin_alpha"/>
</dbReference>
<dbReference type="SMART" id="SM00191">
    <property type="entry name" value="Int_alpha"/>
    <property type="match status" value="7"/>
</dbReference>
<evidence type="ECO:0000256" key="4">
    <source>
        <dbReference type="ARBA" id="ARBA00023180"/>
    </source>
</evidence>
<feature type="compositionally biased region" description="Basic and acidic residues" evidence="5">
    <location>
        <begin position="458"/>
        <end position="470"/>
    </location>
</feature>
<dbReference type="InterPro" id="IPR028994">
    <property type="entry name" value="Integrin_alpha_N"/>
</dbReference>
<proteinExistence type="predicted"/>
<name>A0A840CAW2_9RHOB</name>
<dbReference type="InterPro" id="IPR013519">
    <property type="entry name" value="Int_alpha_beta-p"/>
</dbReference>
<dbReference type="Pfam" id="PF00353">
    <property type="entry name" value="HemolysinCabind"/>
    <property type="match status" value="6"/>
</dbReference>
<dbReference type="GO" id="GO:0008305">
    <property type="term" value="C:integrin complex"/>
    <property type="evidence" value="ECO:0007669"/>
    <property type="project" value="InterPro"/>
</dbReference>
<organism evidence="7 8">
    <name type="scientific">Actibacterium naphthalenivorans</name>
    <dbReference type="NCBI Taxonomy" id="1614693"/>
    <lineage>
        <taxon>Bacteria</taxon>
        <taxon>Pseudomonadati</taxon>
        <taxon>Pseudomonadota</taxon>
        <taxon>Alphaproteobacteria</taxon>
        <taxon>Rhodobacterales</taxon>
        <taxon>Roseobacteraceae</taxon>
        <taxon>Actibacterium</taxon>
    </lineage>
</organism>
<keyword evidence="2" id="KW-0677">Repeat</keyword>
<feature type="compositionally biased region" description="Gly residues" evidence="5">
    <location>
        <begin position="619"/>
        <end position="639"/>
    </location>
</feature>
<dbReference type="Pfam" id="PF17803">
    <property type="entry name" value="Cadherin_4"/>
    <property type="match status" value="2"/>
</dbReference>
<dbReference type="NCBIfam" id="TIGR01965">
    <property type="entry name" value="VCBS_repeat"/>
    <property type="match status" value="1"/>
</dbReference>
<protein>
    <submittedName>
        <fullName evidence="7">VCBS repeat-containing protein</fullName>
    </submittedName>
</protein>
<dbReference type="InterPro" id="IPR001343">
    <property type="entry name" value="Hemolysn_Ca-bd"/>
</dbReference>
<dbReference type="EMBL" id="JACIEQ010000002">
    <property type="protein sequence ID" value="MBB4022003.1"/>
    <property type="molecule type" value="Genomic_DNA"/>
</dbReference>
<comment type="caution">
    <text evidence="7">The sequence shown here is derived from an EMBL/GenBank/DDBJ whole genome shotgun (WGS) entry which is preliminary data.</text>
</comment>
<dbReference type="InterPro" id="IPR010221">
    <property type="entry name" value="VCBS_dom"/>
</dbReference>
<keyword evidence="3" id="KW-0378">Hydrolase</keyword>
<evidence type="ECO:0000256" key="3">
    <source>
        <dbReference type="ARBA" id="ARBA00022801"/>
    </source>
</evidence>
<dbReference type="PRINTS" id="PR00313">
    <property type="entry name" value="CABNDNGRPT"/>
</dbReference>
<dbReference type="Pfam" id="PF01839">
    <property type="entry name" value="FG-GAP"/>
    <property type="match status" value="6"/>
</dbReference>
<dbReference type="PROSITE" id="PS00330">
    <property type="entry name" value="HEMOLYSIN_CALCIUM"/>
    <property type="match status" value="7"/>
</dbReference>
<keyword evidence="4" id="KW-0325">Glycoprotein</keyword>
<dbReference type="PANTHER" id="PTHR23221:SF7">
    <property type="entry name" value="PHOSPHATIDYLINOSITOL-GLYCAN-SPECIFIC PHOSPHOLIPASE D"/>
    <property type="match status" value="1"/>
</dbReference>
<keyword evidence="1" id="KW-0732">Signal</keyword>
<dbReference type="Proteomes" id="UP000585681">
    <property type="component" value="Unassembled WGS sequence"/>
</dbReference>
<feature type="compositionally biased region" description="Gly residues" evidence="5">
    <location>
        <begin position="547"/>
        <end position="562"/>
    </location>
</feature>
<feature type="region of interest" description="Disordered" evidence="5">
    <location>
        <begin position="611"/>
        <end position="677"/>
    </location>
</feature>
<evidence type="ECO:0000256" key="1">
    <source>
        <dbReference type="ARBA" id="ARBA00022729"/>
    </source>
</evidence>
<dbReference type="PROSITE" id="PS51470">
    <property type="entry name" value="FG_GAP"/>
    <property type="match status" value="2"/>
</dbReference>
<evidence type="ECO:0000256" key="2">
    <source>
        <dbReference type="ARBA" id="ARBA00022737"/>
    </source>
</evidence>
<dbReference type="RefSeq" id="WP_054538716.1">
    <property type="nucleotide sequence ID" value="NZ_JACIEQ010000002.1"/>
</dbReference>
<dbReference type="Gene3D" id="2.150.10.10">
    <property type="entry name" value="Serralysin-like metalloprotease, C-terminal"/>
    <property type="match status" value="5"/>
</dbReference>
<dbReference type="PROSITE" id="PS50268">
    <property type="entry name" value="CADHERIN_2"/>
    <property type="match status" value="1"/>
</dbReference>
<dbReference type="Gene3D" id="2.130.10.130">
    <property type="entry name" value="Integrin alpha, N-terminal"/>
    <property type="match status" value="4"/>
</dbReference>
<dbReference type="SUPFAM" id="SSF69318">
    <property type="entry name" value="Integrin alpha N-terminal domain"/>
    <property type="match status" value="2"/>
</dbReference>
<dbReference type="GO" id="GO:0005509">
    <property type="term" value="F:calcium ion binding"/>
    <property type="evidence" value="ECO:0007669"/>
    <property type="project" value="InterPro"/>
</dbReference>
<sequence length="1534" mass="154524">MYDLVDSYSNPTVLSVGMTYTVTSTGADLGGWISFWAEYNSVYTIIVTTTDEALSTALGTLDVESTAFAPIGVSWPAGADTHAGDGAVQIAAYDQVYADYYTRVTLETVDADSPLNLLYDPADLSGWYVAPVWAFEPYYGAHTIDENKTYTYQVTVVEGDGTDFIVDDWGDDVATGAQFDKELTASLTSPDQVFSGVIETSEDKDVFNIALRAGFVYDIHVATAEGVEISDPLSFIDVDVNLASGLWLNSGHYELLGDSTEGGVATAGVSLSWQDSWTPGEEVDVAITVQGAVNRLTDKRDTGAYTVWVTPADDHGGNALTPDTIGRPGQQSGHIEEPDPEAWANIFGEEDWFAIEGGVVEGYTYVITSKSLSEDLTSLDLSLYLDTGGLVVTPRRDFLIYEADQTEAMLVAVEATFGNEYGPYEIELVQYSGKVRIYDGTRDKTISGSAKEDLLQLGKGDDTVRGRGGNDEIAGGGGADSLLGQGGADDVSGNGGKDTIKGGGGNDKLSGGSGNDRLLGNDGDDQLFGDAGNDKLDGGRGADMLNGGKGGDTLSGGAGADRLLGGGGNDKLNGGAGGDHLDGGTSADTLAGGAGADTLIGGAGRDRLDGGANKDDLAGGAGGDTLKGGGGGDTLSGDGGNDRLSGGKGTDTLSGGAGKDRADGGAGADTIDGGDGDDRLLGGAGDDILLGGAGNDGLIGGRGSDMLDGGAGDDLFIWTSADSLLSGDSYSGGDGYDTVRLFVDADLAANSDFQQEYANYEFHLERNGGALTFTFETLDLTLAEMEEVNLVVAPDGLTAATDRVSVLAGDAVSGNLLANDTAADPLDPLALTAVAGESGKVGTAIHDQYGVFRVGSDGSYTYTMDYTLLATQALAEGETVIQTVPYTIADKTGAATSTLSIEISGTNDAPTFADATLVAMEDGAAVTLDLATLADDVDTDDDGSTLTYSNLVGPSEGSISIDGTMLTFDPGLDFQDLHDGENREVQVGLYATDGHGRAARNTITFTVKGANDIVDPAVYGTNLEGAGVDDATGSAVSSAGDVNGDGMDDIVIGAYSADPDGKSTAGMSYVVFGTRDGHGASVDLGALDGTNGFVLTGEESGDRSGYSVASAGDVNGDGINDILIGAWGADVGRQSDAGKTYVVFGSTSGFGASIDLGALDGTDGVALTGSSYSGISGISVSAAGDVNGDGIDDIVVGAPGVQPGGGAYVVFGSDTNFGAGINLGALDGTDGFTLTGAAAGDNMGGSVSSAGDVNGDGIDDLIIGASNTDVDGRSYVGKSYVVFGTYGARSATLDLASLDGTDGFAVTHSSGAWTRSGSAVSSAGDMNGDGIDDLVIVDDRTSLSGTSPGGLAYVVFGSAQGFAATVDLNRLDASSGFVIGNDRGTADLGQSVASAGDVNGDGIDDLLISASTASPDGVSRAGEAFVIFGTGDGFNGVVDVADLDGKDGFIFKGGDAVGYSGGSVSSAGDVNGDGISDILIGAYGGTISSGIAAGESYLIYGGAASLAEFDAADGVSDGQIALSYLGLDPFELFA</sequence>
<feature type="region of interest" description="Disordered" evidence="5">
    <location>
        <begin position="458"/>
        <end position="562"/>
    </location>
</feature>
<feature type="compositionally biased region" description="Gly residues" evidence="5">
    <location>
        <begin position="474"/>
        <end position="514"/>
    </location>
</feature>
<accession>A0A840CAW2</accession>
<evidence type="ECO:0000313" key="7">
    <source>
        <dbReference type="EMBL" id="MBB4022003.1"/>
    </source>
</evidence>
<evidence type="ECO:0000259" key="6">
    <source>
        <dbReference type="PROSITE" id="PS50268"/>
    </source>
</evidence>
<dbReference type="InterPro" id="IPR013517">
    <property type="entry name" value="FG-GAP"/>
</dbReference>
<dbReference type="GO" id="GO:0007156">
    <property type="term" value="P:homophilic cell adhesion via plasma membrane adhesion molecules"/>
    <property type="evidence" value="ECO:0007669"/>
    <property type="project" value="InterPro"/>
</dbReference>
<dbReference type="InterPro" id="IPR040853">
    <property type="entry name" value="RapA2_cadherin-like"/>
</dbReference>
<reference evidence="7" key="1">
    <citation type="submission" date="2020-08" db="EMBL/GenBank/DDBJ databases">
        <title>Genomic Encyclopedia of Type Strains, Phase IV (KMG-IV): sequencing the most valuable type-strain genomes for metagenomic binning, comparative biology and taxonomic classification.</title>
        <authorList>
            <person name="Goeker M."/>
        </authorList>
    </citation>
    <scope>NUCLEOTIDE SEQUENCE [LARGE SCALE GENOMIC DNA]</scope>
    <source>
        <strain evidence="7">DSM 105040</strain>
    </source>
</reference>
<dbReference type="PRINTS" id="PR01185">
    <property type="entry name" value="INTEGRINA"/>
</dbReference>
<dbReference type="InterPro" id="IPR011049">
    <property type="entry name" value="Serralysin-like_metalloprot_C"/>
</dbReference>
<dbReference type="PANTHER" id="PTHR23221">
    <property type="entry name" value="GLYCOSYLPHOSPHATIDYLINOSITOL PHOSPHOLIPASE D"/>
    <property type="match status" value="1"/>
</dbReference>
<feature type="domain" description="Cadherin" evidence="6">
    <location>
        <begin position="923"/>
        <end position="1018"/>
    </location>
</feature>
<dbReference type="InterPro" id="IPR018511">
    <property type="entry name" value="Hemolysin-typ_Ca-bd_CS"/>
</dbReference>
<dbReference type="SUPFAM" id="SSF51120">
    <property type="entry name" value="beta-Roll"/>
    <property type="match status" value="2"/>
</dbReference>